<evidence type="ECO:0000256" key="4">
    <source>
        <dbReference type="ARBA" id="ARBA00022825"/>
    </source>
</evidence>
<organism evidence="9 10">
    <name type="scientific">Corynebacterium macginleyi</name>
    <dbReference type="NCBI Taxonomy" id="38290"/>
    <lineage>
        <taxon>Bacteria</taxon>
        <taxon>Bacillati</taxon>
        <taxon>Actinomycetota</taxon>
        <taxon>Actinomycetes</taxon>
        <taxon>Mycobacteriales</taxon>
        <taxon>Corynebacteriaceae</taxon>
        <taxon>Corynebacterium</taxon>
    </lineage>
</organism>
<dbReference type="PROSITE" id="PS00138">
    <property type="entry name" value="SUBTILASE_SER"/>
    <property type="match status" value="1"/>
</dbReference>
<dbReference type="AlphaFoldDB" id="A0A3M0GPQ7"/>
<dbReference type="SUPFAM" id="SSF52743">
    <property type="entry name" value="Subtilisin-like"/>
    <property type="match status" value="1"/>
</dbReference>
<dbReference type="InterPro" id="IPR023828">
    <property type="entry name" value="Peptidase_S8_Ser-AS"/>
</dbReference>
<dbReference type="InterPro" id="IPR000209">
    <property type="entry name" value="Peptidase_S8/S53_dom"/>
</dbReference>
<dbReference type="InterPro" id="IPR022398">
    <property type="entry name" value="Peptidase_S8_His-AS"/>
</dbReference>
<dbReference type="InterPro" id="IPR050131">
    <property type="entry name" value="Peptidase_S8_subtilisin-like"/>
</dbReference>
<dbReference type="PANTHER" id="PTHR43806">
    <property type="entry name" value="PEPTIDASE S8"/>
    <property type="match status" value="1"/>
</dbReference>
<comment type="caution">
    <text evidence="9">The sequence shown here is derived from an EMBL/GenBank/DDBJ whole genome shotgun (WGS) entry which is preliminary data.</text>
</comment>
<dbReference type="InterPro" id="IPR015500">
    <property type="entry name" value="Peptidase_S8_subtilisin-rel"/>
</dbReference>
<dbReference type="InterPro" id="IPR023827">
    <property type="entry name" value="Peptidase_S8_Asp-AS"/>
</dbReference>
<feature type="domain" description="Peptidase S8/S53" evidence="8">
    <location>
        <begin position="85"/>
        <end position="346"/>
    </location>
</feature>
<dbReference type="Pfam" id="PF00082">
    <property type="entry name" value="Peptidase_S8"/>
    <property type="match status" value="1"/>
</dbReference>
<dbReference type="PROSITE" id="PS00137">
    <property type="entry name" value="SUBTILASE_HIS"/>
    <property type="match status" value="1"/>
</dbReference>
<sequence length="416" mass="43295">MHHSYPPHSSPLPKFSGRSGFSRRAAGALTACVVAATGGPIIAVPTASAREPDRDCATAHPSPLAPEPSADQRSYRTQLHSFATGNGVRVAVIDTGVARHEQLPNLTAGADLVTQDEPDPHRDCDLHGTVVAGIIAGQDIGIAPRAEVRAIRQTSAHYRQYNGTTEDTDEGNTTGSLDTLARAIHHAVEDNARIINISVVSCVPQQTAERVDRSRLDEALARAEDAGAVVIAASGNISPGSCEEGDYVFPANSPTVLSISAQEDAHALAEYSLTPIDGPQLSAHGFVPLALNPAGGWADGKNEQDSVAQFHGTSFAAPVVSGTAALLAERYPEASAADIRRRLLSAGEPGNGFIDPLAAVTHIDGNYAAPQRNLTIHPATNEHSPAALRTGWVLGGLVLLLTGLAVARGLGRSQAT</sequence>
<evidence type="ECO:0000313" key="10">
    <source>
        <dbReference type="Proteomes" id="UP000270649"/>
    </source>
</evidence>
<proteinExistence type="inferred from homology"/>
<dbReference type="PANTHER" id="PTHR43806:SF11">
    <property type="entry name" value="CEREVISIN-RELATED"/>
    <property type="match status" value="1"/>
</dbReference>
<comment type="similarity">
    <text evidence="1 5 6">Belongs to the peptidase S8 family.</text>
</comment>
<feature type="active site" description="Charge relay system" evidence="5">
    <location>
        <position position="94"/>
    </location>
</feature>
<feature type="region of interest" description="Disordered" evidence="7">
    <location>
        <begin position="47"/>
        <end position="74"/>
    </location>
</feature>
<keyword evidence="4 5" id="KW-0720">Serine protease</keyword>
<dbReference type="PROSITE" id="PS00136">
    <property type="entry name" value="SUBTILASE_ASP"/>
    <property type="match status" value="1"/>
</dbReference>
<dbReference type="PROSITE" id="PS51892">
    <property type="entry name" value="SUBTILASE"/>
    <property type="match status" value="1"/>
</dbReference>
<evidence type="ECO:0000256" key="7">
    <source>
        <dbReference type="SAM" id="MobiDB-lite"/>
    </source>
</evidence>
<evidence type="ECO:0000256" key="1">
    <source>
        <dbReference type="ARBA" id="ARBA00011073"/>
    </source>
</evidence>
<reference evidence="9 10" key="1">
    <citation type="submission" date="2018-10" db="EMBL/GenBank/DDBJ databases">
        <title>Corynebacterium macginleyi genome sequencing and assembly of the type strain and two clinical samples.</title>
        <authorList>
            <person name="Bernier A.-M."/>
            <person name="Bernard K."/>
        </authorList>
    </citation>
    <scope>NUCLEOTIDE SEQUENCE [LARGE SCALE GENOMIC DNA]</scope>
    <source>
        <strain evidence="9 10">NML 120205</strain>
    </source>
</reference>
<feature type="active site" description="Charge relay system" evidence="5">
    <location>
        <position position="314"/>
    </location>
</feature>
<name>A0A3M0GPQ7_9CORY</name>
<dbReference type="GO" id="GO:0004252">
    <property type="term" value="F:serine-type endopeptidase activity"/>
    <property type="evidence" value="ECO:0007669"/>
    <property type="project" value="UniProtKB-UniRule"/>
</dbReference>
<dbReference type="GO" id="GO:0006508">
    <property type="term" value="P:proteolysis"/>
    <property type="evidence" value="ECO:0007669"/>
    <property type="project" value="UniProtKB-KW"/>
</dbReference>
<evidence type="ECO:0000256" key="3">
    <source>
        <dbReference type="ARBA" id="ARBA00022801"/>
    </source>
</evidence>
<evidence type="ECO:0000256" key="5">
    <source>
        <dbReference type="PROSITE-ProRule" id="PRU01240"/>
    </source>
</evidence>
<dbReference type="Gene3D" id="3.40.50.200">
    <property type="entry name" value="Peptidase S8/S53 domain"/>
    <property type="match status" value="1"/>
</dbReference>
<gene>
    <name evidence="9" type="ORF">D9543_03975</name>
</gene>
<keyword evidence="2 5" id="KW-0645">Protease</keyword>
<dbReference type="EMBL" id="REGC01000003">
    <property type="protein sequence ID" value="RMB63149.1"/>
    <property type="molecule type" value="Genomic_DNA"/>
</dbReference>
<protein>
    <submittedName>
        <fullName evidence="9">Peptidase S8</fullName>
    </submittedName>
</protein>
<dbReference type="Proteomes" id="UP000270649">
    <property type="component" value="Unassembled WGS sequence"/>
</dbReference>
<keyword evidence="3 5" id="KW-0378">Hydrolase</keyword>
<dbReference type="PRINTS" id="PR00723">
    <property type="entry name" value="SUBTILISIN"/>
</dbReference>
<evidence type="ECO:0000313" key="9">
    <source>
        <dbReference type="EMBL" id="RMB63149.1"/>
    </source>
</evidence>
<evidence type="ECO:0000259" key="8">
    <source>
        <dbReference type="Pfam" id="PF00082"/>
    </source>
</evidence>
<feature type="active site" description="Charge relay system" evidence="5">
    <location>
        <position position="127"/>
    </location>
</feature>
<dbReference type="RefSeq" id="WP_121927586.1">
    <property type="nucleotide sequence ID" value="NZ_CP068292.1"/>
</dbReference>
<dbReference type="InterPro" id="IPR036852">
    <property type="entry name" value="Peptidase_S8/S53_dom_sf"/>
</dbReference>
<accession>A0A3M0GPQ7</accession>
<evidence type="ECO:0000256" key="2">
    <source>
        <dbReference type="ARBA" id="ARBA00022670"/>
    </source>
</evidence>
<evidence type="ECO:0000256" key="6">
    <source>
        <dbReference type="RuleBase" id="RU003355"/>
    </source>
</evidence>